<dbReference type="Proteomes" id="UP001071478">
    <property type="component" value="Unassembled WGS sequence"/>
</dbReference>
<dbReference type="NCBIfam" id="TIGR03934">
    <property type="entry name" value="TQXA_dom"/>
    <property type="match status" value="1"/>
</dbReference>
<dbReference type="Pfam" id="PF08341">
    <property type="entry name" value="TED"/>
    <property type="match status" value="1"/>
</dbReference>
<feature type="non-terminal residue" evidence="4">
    <location>
        <position position="370"/>
    </location>
</feature>
<dbReference type="Gene3D" id="1.10.150.480">
    <property type="match status" value="1"/>
</dbReference>
<dbReference type="InterPro" id="IPR013552">
    <property type="entry name" value="Thioester_dom"/>
</dbReference>
<evidence type="ECO:0000259" key="2">
    <source>
        <dbReference type="Pfam" id="PF08341"/>
    </source>
</evidence>
<reference evidence="4" key="1">
    <citation type="submission" date="2022-11" db="EMBL/GenBank/DDBJ databases">
        <title>Corynebacterium sp. isolated from Penguins.</title>
        <authorList>
            <person name="Sedlar K."/>
            <person name="Svec P."/>
        </authorList>
    </citation>
    <scope>NUCLEOTIDE SEQUENCE</scope>
    <source>
        <strain evidence="3">P7003</strain>
        <strain evidence="4">P7374</strain>
    </source>
</reference>
<protein>
    <submittedName>
        <fullName evidence="4">Thioester domain-containing protein</fullName>
    </submittedName>
</protein>
<dbReference type="Proteomes" id="UP001081709">
    <property type="component" value="Unassembled WGS sequence"/>
</dbReference>
<dbReference type="EMBL" id="JAPMKU010000006">
    <property type="protein sequence ID" value="MCX7469348.1"/>
    <property type="molecule type" value="Genomic_DNA"/>
</dbReference>
<keyword evidence="1" id="KW-0732">Signal</keyword>
<evidence type="ECO:0000313" key="6">
    <source>
        <dbReference type="Proteomes" id="UP001081709"/>
    </source>
</evidence>
<accession>A0A9Q4CB16</accession>
<feature type="signal peptide" evidence="1">
    <location>
        <begin position="1"/>
        <end position="23"/>
    </location>
</feature>
<feature type="domain" description="Thioester" evidence="2">
    <location>
        <begin position="94"/>
        <end position="216"/>
    </location>
</feature>
<evidence type="ECO:0000313" key="5">
    <source>
        <dbReference type="Proteomes" id="UP001071478"/>
    </source>
</evidence>
<evidence type="ECO:0000256" key="1">
    <source>
        <dbReference type="SAM" id="SignalP"/>
    </source>
</evidence>
<evidence type="ECO:0000313" key="4">
    <source>
        <dbReference type="EMBL" id="MCX7469348.1"/>
    </source>
</evidence>
<organism evidence="4 5">
    <name type="scientific">Corynebacterium pygosceleis</name>
    <dbReference type="NCBI Taxonomy" id="2800406"/>
    <lineage>
        <taxon>Bacteria</taxon>
        <taxon>Bacillati</taxon>
        <taxon>Actinomycetota</taxon>
        <taxon>Actinomycetes</taxon>
        <taxon>Mycobacteriales</taxon>
        <taxon>Corynebacteriaceae</taxon>
        <taxon>Corynebacterium</taxon>
    </lineage>
</organism>
<evidence type="ECO:0000313" key="3">
    <source>
        <dbReference type="EMBL" id="MCX7445695.1"/>
    </source>
</evidence>
<keyword evidence="6" id="KW-1185">Reference proteome</keyword>
<comment type="caution">
    <text evidence="4">The sequence shown here is derived from an EMBL/GenBank/DDBJ whole genome shotgun (WGS) entry which is preliminary data.</text>
</comment>
<proteinExistence type="predicted"/>
<name>A0A9Q4CB16_9CORY</name>
<dbReference type="RefSeq" id="WP_248168513.1">
    <property type="nucleotide sequence ID" value="NZ_JALNJA010000005.1"/>
</dbReference>
<feature type="chain" id="PRO_5040391713" evidence="1">
    <location>
        <begin position="24"/>
        <end position="370"/>
    </location>
</feature>
<dbReference type="InterPro" id="IPR023849">
    <property type="entry name" value="TQXA_dom"/>
</dbReference>
<dbReference type="AlphaFoldDB" id="A0A9Q4CB16"/>
<sequence>MALLLALVLMAYGFVVPSPAALAAEDGGTTGRGNISSTDPFKILSNDGFSPKQVKGYAVRGRIIGGDIPEGFRQVSQSAHLTKVQLPDGTVVNAYCINRPVNVRGGADYDLSVFENEKADWIPAANGDKIRRVVDKGYPNVTVETLMAAAGIGGFIDSDNNRRREALTATQAAIWHYTENLDVKWSGSDDWNMSRFGGPQQRDRMKKMYDYLLKVAEESPKKVLDFELKIDPEAASGKSNSNIGPFTVSTNGDEATLELVNPPAGVVLYKNSSPLEPAGTTTAVSNGDEFFVHVPAGTPDGSVTLSLSGVSEVPAGTIVSDRLGVNYKYPDKNNKLRGPFGQQLVISDGGGAIAMVTTAEATWEGEEAPI</sequence>
<dbReference type="EMBL" id="JAPMKV010000008">
    <property type="protein sequence ID" value="MCX7445695.1"/>
    <property type="molecule type" value="Genomic_DNA"/>
</dbReference>
<gene>
    <name evidence="3" type="ORF">OS125_10660</name>
    <name evidence="4" type="ORF">OS129_10775</name>
</gene>